<dbReference type="Pfam" id="PF04085">
    <property type="entry name" value="MreC"/>
    <property type="match status" value="1"/>
</dbReference>
<evidence type="ECO:0000256" key="6">
    <source>
        <dbReference type="SAM" id="Coils"/>
    </source>
</evidence>
<dbReference type="InterPro" id="IPR007221">
    <property type="entry name" value="MreC"/>
</dbReference>
<evidence type="ECO:0000256" key="2">
    <source>
        <dbReference type="ARBA" id="ARBA00013855"/>
    </source>
</evidence>
<dbReference type="PANTHER" id="PTHR34138:SF1">
    <property type="entry name" value="CELL SHAPE-DETERMINING PROTEIN MREC"/>
    <property type="match status" value="1"/>
</dbReference>
<evidence type="ECO:0000256" key="1">
    <source>
        <dbReference type="ARBA" id="ARBA00009369"/>
    </source>
</evidence>
<keyword evidence="3 5" id="KW-0133">Cell shape</keyword>
<comment type="caution">
    <text evidence="9">The sequence shown here is derived from an EMBL/GenBank/DDBJ whole genome shotgun (WGS) entry which is preliminary data.</text>
</comment>
<dbReference type="Gene3D" id="2.40.10.340">
    <property type="entry name" value="Rod shape-determining protein MreC, domain 1"/>
    <property type="match status" value="1"/>
</dbReference>
<evidence type="ECO:0000256" key="3">
    <source>
        <dbReference type="ARBA" id="ARBA00022960"/>
    </source>
</evidence>
<feature type="chain" id="PRO_5022685305" description="Cell shape-determining protein MreC" evidence="7">
    <location>
        <begin position="33"/>
        <end position="277"/>
    </location>
</feature>
<dbReference type="Proteomes" id="UP000321412">
    <property type="component" value="Unassembled WGS sequence"/>
</dbReference>
<dbReference type="PANTHER" id="PTHR34138">
    <property type="entry name" value="CELL SHAPE-DETERMINING PROTEIN MREC"/>
    <property type="match status" value="1"/>
</dbReference>
<reference evidence="9 10" key="1">
    <citation type="submission" date="2019-08" db="EMBL/GenBank/DDBJ databases">
        <title>Bradymonadales sp. TMQ4.</title>
        <authorList>
            <person name="Liang Q."/>
        </authorList>
    </citation>
    <scope>NUCLEOTIDE SEQUENCE [LARGE SCALE GENOMIC DNA]</scope>
    <source>
        <strain evidence="9 10">TMQ4</strain>
    </source>
</reference>
<keyword evidence="10" id="KW-1185">Reference proteome</keyword>
<comment type="function">
    <text evidence="5">Involved in formation and maintenance of cell shape.</text>
</comment>
<evidence type="ECO:0000256" key="4">
    <source>
        <dbReference type="ARBA" id="ARBA00032089"/>
    </source>
</evidence>
<dbReference type="InterPro" id="IPR055342">
    <property type="entry name" value="MreC_beta-barrel_core"/>
</dbReference>
<evidence type="ECO:0000256" key="7">
    <source>
        <dbReference type="SAM" id="SignalP"/>
    </source>
</evidence>
<gene>
    <name evidence="9" type="primary">mreC</name>
    <name evidence="9" type="ORF">FRC98_07640</name>
</gene>
<feature type="coiled-coil region" evidence="6">
    <location>
        <begin position="71"/>
        <end position="98"/>
    </location>
</feature>
<dbReference type="OrthoDB" id="9808025at2"/>
<dbReference type="GO" id="GO:0008360">
    <property type="term" value="P:regulation of cell shape"/>
    <property type="evidence" value="ECO:0007669"/>
    <property type="project" value="UniProtKB-KW"/>
</dbReference>
<evidence type="ECO:0000313" key="10">
    <source>
        <dbReference type="Proteomes" id="UP000321412"/>
    </source>
</evidence>
<accession>A0A5C6X6P8</accession>
<proteinExistence type="inferred from homology"/>
<dbReference type="InterPro" id="IPR042177">
    <property type="entry name" value="Cell/Rod_1"/>
</dbReference>
<dbReference type="GO" id="GO:0005886">
    <property type="term" value="C:plasma membrane"/>
    <property type="evidence" value="ECO:0007669"/>
    <property type="project" value="TreeGrafter"/>
</dbReference>
<keyword evidence="6" id="KW-0175">Coiled coil</keyword>
<evidence type="ECO:0000259" key="8">
    <source>
        <dbReference type="Pfam" id="PF04085"/>
    </source>
</evidence>
<dbReference type="EMBL" id="VOSM01000003">
    <property type="protein sequence ID" value="TXD37554.1"/>
    <property type="molecule type" value="Genomic_DNA"/>
</dbReference>
<evidence type="ECO:0000313" key="9">
    <source>
        <dbReference type="EMBL" id="TXD37554.1"/>
    </source>
</evidence>
<dbReference type="PIRSF" id="PIRSF038471">
    <property type="entry name" value="MreC"/>
    <property type="match status" value="1"/>
</dbReference>
<dbReference type="InterPro" id="IPR042175">
    <property type="entry name" value="Cell/Rod_MreC_2"/>
</dbReference>
<feature type="domain" description="Rod shape-determining protein MreC beta-barrel core" evidence="8">
    <location>
        <begin position="125"/>
        <end position="273"/>
    </location>
</feature>
<dbReference type="Gene3D" id="2.40.10.350">
    <property type="entry name" value="Rod shape-determining protein MreC, domain 2"/>
    <property type="match status" value="1"/>
</dbReference>
<name>A0A5C6X6P8_9DELT</name>
<protein>
    <recommendedName>
        <fullName evidence="2 5">Cell shape-determining protein MreC</fullName>
    </recommendedName>
    <alternativeName>
        <fullName evidence="4 5">Cell shape protein MreC</fullName>
    </alternativeName>
</protein>
<dbReference type="AlphaFoldDB" id="A0A5C6X6P8"/>
<keyword evidence="7" id="KW-0732">Signal</keyword>
<dbReference type="NCBIfam" id="TIGR00219">
    <property type="entry name" value="mreC"/>
    <property type="match status" value="1"/>
</dbReference>
<organism evidence="9 10">
    <name type="scientific">Lujinxingia vulgaris</name>
    <dbReference type="NCBI Taxonomy" id="2600176"/>
    <lineage>
        <taxon>Bacteria</taxon>
        <taxon>Deltaproteobacteria</taxon>
        <taxon>Bradymonadales</taxon>
        <taxon>Lujinxingiaceae</taxon>
        <taxon>Lujinxingia</taxon>
    </lineage>
</organism>
<sequence>MLLAWLEHHRRKVVAMALLLVPLVMFATSAGATPGHEVGAPARYAAVPMGWVQTQISAMLGVTGFFGGAGSGELREENERLRQEVDRLREENTRLIGVLQENGRLRELVGFREQHPEYELIPARVIARDTSPFFRVLKVQITTDVELKPRMPVVSAQGVVGQVHQVFEGYADVVIVSDPRSRIDVVSQRNRAQGVVEGLGHERDYQGRISYLSERDEVVVGDVMVTSGMGGIFPRELVVGTVSEVQASQRGLFQEAVVEPSVDFSRLEEVFVIAGAE</sequence>
<dbReference type="RefSeq" id="WP_146980710.1">
    <property type="nucleotide sequence ID" value="NZ_VOSM01000003.1"/>
</dbReference>
<feature type="signal peptide" evidence="7">
    <location>
        <begin position="1"/>
        <end position="32"/>
    </location>
</feature>
<comment type="similarity">
    <text evidence="1 5">Belongs to the MreC family.</text>
</comment>
<evidence type="ECO:0000256" key="5">
    <source>
        <dbReference type="PIRNR" id="PIRNR038471"/>
    </source>
</evidence>